<dbReference type="AlphaFoldDB" id="C7M212"/>
<dbReference type="KEGG" id="afo:Afer_0141"/>
<dbReference type="HOGENOM" id="CLU_1912520_0_0_11"/>
<dbReference type="STRING" id="525909.Afer_0141"/>
<protein>
    <submittedName>
        <fullName evidence="1">Uncharacterized protein</fullName>
    </submittedName>
</protein>
<dbReference type="EMBL" id="CP001631">
    <property type="protein sequence ID" value="ACU53110.1"/>
    <property type="molecule type" value="Genomic_DNA"/>
</dbReference>
<organism evidence="1 2">
    <name type="scientific">Acidimicrobium ferrooxidans (strain DSM 10331 / JCM 15462 / NBRC 103882 / ICP)</name>
    <dbReference type="NCBI Taxonomy" id="525909"/>
    <lineage>
        <taxon>Bacteria</taxon>
        <taxon>Bacillati</taxon>
        <taxon>Actinomycetota</taxon>
        <taxon>Acidimicrobiia</taxon>
        <taxon>Acidimicrobiales</taxon>
        <taxon>Acidimicrobiaceae</taxon>
        <taxon>Acidimicrobium</taxon>
    </lineage>
</organism>
<gene>
    <name evidence="1" type="ordered locus">Afer_0141</name>
</gene>
<name>C7M212_ACIFD</name>
<proteinExistence type="predicted"/>
<accession>C7M212</accession>
<evidence type="ECO:0000313" key="1">
    <source>
        <dbReference type="EMBL" id="ACU53110.1"/>
    </source>
</evidence>
<keyword evidence="2" id="KW-1185">Reference proteome</keyword>
<dbReference type="RefSeq" id="WP_015797615.1">
    <property type="nucleotide sequence ID" value="NC_013124.1"/>
</dbReference>
<dbReference type="Proteomes" id="UP000000771">
    <property type="component" value="Chromosome"/>
</dbReference>
<evidence type="ECO:0000313" key="2">
    <source>
        <dbReference type="Proteomes" id="UP000000771"/>
    </source>
</evidence>
<reference evidence="1 2" key="1">
    <citation type="journal article" date="2009" name="Stand. Genomic Sci.">
        <title>Complete genome sequence of Acidimicrobium ferrooxidans type strain (ICP).</title>
        <authorList>
            <person name="Clum A."/>
            <person name="Nolan M."/>
            <person name="Lang E."/>
            <person name="Glavina Del Rio T."/>
            <person name="Tice H."/>
            <person name="Copeland A."/>
            <person name="Cheng J.F."/>
            <person name="Lucas S."/>
            <person name="Chen F."/>
            <person name="Bruce D."/>
            <person name="Goodwin L."/>
            <person name="Pitluck S."/>
            <person name="Ivanova N."/>
            <person name="Mavrommatis K."/>
            <person name="Mikhailova N."/>
            <person name="Pati A."/>
            <person name="Chen A."/>
            <person name="Palaniappan K."/>
            <person name="Goker M."/>
            <person name="Spring S."/>
            <person name="Land M."/>
            <person name="Hauser L."/>
            <person name="Chang Y.J."/>
            <person name="Jeffries C.C."/>
            <person name="Chain P."/>
            <person name="Bristow J."/>
            <person name="Eisen J.A."/>
            <person name="Markowitz V."/>
            <person name="Hugenholtz P."/>
            <person name="Kyrpides N.C."/>
            <person name="Klenk H.P."/>
            <person name="Lapidus A."/>
        </authorList>
    </citation>
    <scope>NUCLEOTIDE SEQUENCE [LARGE SCALE GENOMIC DNA]</scope>
    <source>
        <strain evidence="2">DSM 10331 / JCM 15462 / NBRC 103882 / ICP</strain>
    </source>
</reference>
<sequence length="132" mass="14936">MSEERRIRALGLLRRIERLERWKAVGAVAAAQRAWGSARADRIAHVAAIDQDLPLTLHAWHLQAAVWAGEQAVDAAARRATSERWLRASELRERSLARLEAEALRRRRSHLERARLADLLDRVVSTPRGDGP</sequence>